<dbReference type="Pfam" id="PF00775">
    <property type="entry name" value="Dioxygenase_C"/>
    <property type="match status" value="1"/>
</dbReference>
<accession>A0A934S309</accession>
<dbReference type="RefSeq" id="WP_200267566.1">
    <property type="nucleotide sequence ID" value="NZ_JAENIJ010000003.1"/>
</dbReference>
<gene>
    <name evidence="3" type="ORF">JIN85_03180</name>
</gene>
<name>A0A934S309_9BACT</name>
<dbReference type="EMBL" id="JAENIJ010000003">
    <property type="protein sequence ID" value="MBK1881402.1"/>
    <property type="molecule type" value="Genomic_DNA"/>
</dbReference>
<comment type="caution">
    <text evidence="3">The sequence shown here is derived from an EMBL/GenBank/DDBJ whole genome shotgun (WGS) entry which is preliminary data.</text>
</comment>
<sequence>MKPQESPQPLIGRRNLLQALIAAPTTALFANYAFGEEETSAVSHELALAAATMGLISTNVASVMPETTEGPYYVDPKLVRSDITEDRKGILLRLKVQVVTADCQPVKSARVDLWHCDATGNYSGFEMQAEEGAEKKTFLRGTQMTDEFGVVTFETIYPGWYRGRTTHLHYKVFLDEKTVLTSQIFFPDALSEYIYLKHPVYHRDETRDTLNSLDGIATQAGEGSYCSIREQKDRYIAALVVGIDPKAEWKEGGQGMGGSRPPGGGDSSRPPGPPPNGTDGKRPPGPPPGGSGGPGGTGGPTGRRDENTKIFPGS</sequence>
<keyword evidence="3" id="KW-0223">Dioxygenase</keyword>
<evidence type="ECO:0000256" key="1">
    <source>
        <dbReference type="SAM" id="MobiDB-lite"/>
    </source>
</evidence>
<feature type="compositionally biased region" description="Gly residues" evidence="1">
    <location>
        <begin position="290"/>
        <end position="301"/>
    </location>
</feature>
<feature type="domain" description="Intradiol ring-cleavage dioxygenases" evidence="2">
    <location>
        <begin position="76"/>
        <end position="188"/>
    </location>
</feature>
<feature type="region of interest" description="Disordered" evidence="1">
    <location>
        <begin position="248"/>
        <end position="314"/>
    </location>
</feature>
<reference evidence="3" key="1">
    <citation type="submission" date="2021-01" db="EMBL/GenBank/DDBJ databases">
        <title>Modified the classification status of verrucomicrobia.</title>
        <authorList>
            <person name="Feng X."/>
        </authorList>
    </citation>
    <scope>NUCLEOTIDE SEQUENCE</scope>
    <source>
        <strain evidence="3">KCTC 22041</strain>
    </source>
</reference>
<feature type="compositionally biased region" description="Gly residues" evidence="1">
    <location>
        <begin position="252"/>
        <end position="266"/>
    </location>
</feature>
<dbReference type="CDD" id="cd03457">
    <property type="entry name" value="intradiol_dioxygenase_like"/>
    <property type="match status" value="1"/>
</dbReference>
<dbReference type="InterPro" id="IPR015889">
    <property type="entry name" value="Intradiol_dOase_core"/>
</dbReference>
<dbReference type="InterPro" id="IPR000627">
    <property type="entry name" value="Intradiol_dOase_C"/>
</dbReference>
<keyword evidence="4" id="KW-1185">Reference proteome</keyword>
<dbReference type="Proteomes" id="UP000603141">
    <property type="component" value="Unassembled WGS sequence"/>
</dbReference>
<dbReference type="PANTHER" id="PTHR34315:SF1">
    <property type="entry name" value="INTRADIOL RING-CLEAVAGE DIOXYGENASES DOMAIN-CONTAINING PROTEIN-RELATED"/>
    <property type="match status" value="1"/>
</dbReference>
<dbReference type="GO" id="GO:0016702">
    <property type="term" value="F:oxidoreductase activity, acting on single donors with incorporation of molecular oxygen, incorporation of two atoms of oxygen"/>
    <property type="evidence" value="ECO:0007669"/>
    <property type="project" value="InterPro"/>
</dbReference>
<protein>
    <submittedName>
        <fullName evidence="3">Intradiol ring-cleavage dioxygenase</fullName>
    </submittedName>
</protein>
<keyword evidence="3" id="KW-0560">Oxidoreductase</keyword>
<proteinExistence type="predicted"/>
<dbReference type="Gene3D" id="2.60.130.10">
    <property type="entry name" value="Aromatic compound dioxygenase"/>
    <property type="match status" value="1"/>
</dbReference>
<evidence type="ECO:0000259" key="2">
    <source>
        <dbReference type="Pfam" id="PF00775"/>
    </source>
</evidence>
<organism evidence="3 4">
    <name type="scientific">Luteolibacter pohnpeiensis</name>
    <dbReference type="NCBI Taxonomy" id="454153"/>
    <lineage>
        <taxon>Bacteria</taxon>
        <taxon>Pseudomonadati</taxon>
        <taxon>Verrucomicrobiota</taxon>
        <taxon>Verrucomicrobiia</taxon>
        <taxon>Verrucomicrobiales</taxon>
        <taxon>Verrucomicrobiaceae</taxon>
        <taxon>Luteolibacter</taxon>
    </lineage>
</organism>
<dbReference type="SUPFAM" id="SSF49482">
    <property type="entry name" value="Aromatic compound dioxygenase"/>
    <property type="match status" value="1"/>
</dbReference>
<dbReference type="PANTHER" id="PTHR34315">
    <property type="match status" value="1"/>
</dbReference>
<dbReference type="GO" id="GO:0008199">
    <property type="term" value="F:ferric iron binding"/>
    <property type="evidence" value="ECO:0007669"/>
    <property type="project" value="InterPro"/>
</dbReference>
<evidence type="ECO:0000313" key="4">
    <source>
        <dbReference type="Proteomes" id="UP000603141"/>
    </source>
</evidence>
<dbReference type="AlphaFoldDB" id="A0A934S309"/>
<evidence type="ECO:0000313" key="3">
    <source>
        <dbReference type="EMBL" id="MBK1881402.1"/>
    </source>
</evidence>